<evidence type="ECO:0000313" key="8">
    <source>
        <dbReference type="Proteomes" id="UP001162131"/>
    </source>
</evidence>
<dbReference type="FunFam" id="4.10.1000.10:FF:000003">
    <property type="entry name" value="Zinc finger CCCH domain-containing protein"/>
    <property type="match status" value="1"/>
</dbReference>
<evidence type="ECO:0000313" key="7">
    <source>
        <dbReference type="EMBL" id="CAG9323050.1"/>
    </source>
</evidence>
<dbReference type="InterPro" id="IPR045877">
    <property type="entry name" value="ZFP36-like"/>
</dbReference>
<feature type="domain" description="C3H1-type" evidence="6">
    <location>
        <begin position="43"/>
        <end position="70"/>
    </location>
</feature>
<dbReference type="Pfam" id="PF00642">
    <property type="entry name" value="zf-CCCH"/>
    <property type="match status" value="1"/>
</dbReference>
<dbReference type="SUPFAM" id="SSF90229">
    <property type="entry name" value="CCCH zinc finger"/>
    <property type="match status" value="2"/>
</dbReference>
<dbReference type="InterPro" id="IPR036855">
    <property type="entry name" value="Znf_CCCH_sf"/>
</dbReference>
<evidence type="ECO:0000256" key="4">
    <source>
        <dbReference type="ARBA" id="ARBA00022833"/>
    </source>
</evidence>
<dbReference type="GO" id="GO:0010468">
    <property type="term" value="P:regulation of gene expression"/>
    <property type="evidence" value="ECO:0007669"/>
    <property type="project" value="UniProtKB-ARBA"/>
</dbReference>
<accession>A0AAU9J725</accession>
<name>A0AAU9J725_9CILI</name>
<dbReference type="InterPro" id="IPR000571">
    <property type="entry name" value="Znf_CCCH"/>
</dbReference>
<dbReference type="AlphaFoldDB" id="A0AAU9J725"/>
<proteinExistence type="predicted"/>
<feature type="zinc finger region" description="C3H1-type" evidence="5">
    <location>
        <begin position="43"/>
        <end position="70"/>
    </location>
</feature>
<comment type="caution">
    <text evidence="7">The sequence shown here is derived from an EMBL/GenBank/DDBJ whole genome shotgun (WGS) entry which is preliminary data.</text>
</comment>
<keyword evidence="8" id="KW-1185">Reference proteome</keyword>
<keyword evidence="3 5" id="KW-0863">Zinc-finger</keyword>
<evidence type="ECO:0000256" key="5">
    <source>
        <dbReference type="PROSITE-ProRule" id="PRU00723"/>
    </source>
</evidence>
<evidence type="ECO:0000256" key="1">
    <source>
        <dbReference type="ARBA" id="ARBA00022723"/>
    </source>
</evidence>
<protein>
    <recommendedName>
        <fullName evidence="6">C3H1-type domain-containing protein</fullName>
    </recommendedName>
</protein>
<evidence type="ECO:0000256" key="2">
    <source>
        <dbReference type="ARBA" id="ARBA00022737"/>
    </source>
</evidence>
<keyword evidence="4 5" id="KW-0862">Zinc</keyword>
<dbReference type="GO" id="GO:0008270">
    <property type="term" value="F:zinc ion binding"/>
    <property type="evidence" value="ECO:0007669"/>
    <property type="project" value="UniProtKB-KW"/>
</dbReference>
<dbReference type="EMBL" id="CAJZBQ010000033">
    <property type="protein sequence ID" value="CAG9323050.1"/>
    <property type="molecule type" value="Genomic_DNA"/>
</dbReference>
<sequence>MNFKQSIIIKIDFQNKPPMQIENNCSKGLAKNKKLYENEFMTKYKTELCKKWMAGFCEFGEKCAFAHGNEQLRQINSISDSSKIKKCAKFFELGYCLLLHKCPFRHERYPLDTESSTPTESRRTSEDFSSLPSQFFVDCESRNSYF</sequence>
<dbReference type="SMART" id="SM00356">
    <property type="entry name" value="ZnF_C3H1"/>
    <property type="match status" value="2"/>
</dbReference>
<keyword evidence="1 5" id="KW-0479">Metal-binding</keyword>
<keyword evidence="2" id="KW-0677">Repeat</keyword>
<dbReference type="PROSITE" id="PS50103">
    <property type="entry name" value="ZF_C3H1"/>
    <property type="match status" value="1"/>
</dbReference>
<evidence type="ECO:0000259" key="6">
    <source>
        <dbReference type="PROSITE" id="PS50103"/>
    </source>
</evidence>
<reference evidence="7" key="1">
    <citation type="submission" date="2021-09" db="EMBL/GenBank/DDBJ databases">
        <authorList>
            <consortium name="AG Swart"/>
            <person name="Singh M."/>
            <person name="Singh A."/>
            <person name="Seah K."/>
            <person name="Emmerich C."/>
        </authorList>
    </citation>
    <scope>NUCLEOTIDE SEQUENCE</scope>
    <source>
        <strain evidence="7">ATCC30299</strain>
    </source>
</reference>
<organism evidence="7 8">
    <name type="scientific">Blepharisma stoltei</name>
    <dbReference type="NCBI Taxonomy" id="1481888"/>
    <lineage>
        <taxon>Eukaryota</taxon>
        <taxon>Sar</taxon>
        <taxon>Alveolata</taxon>
        <taxon>Ciliophora</taxon>
        <taxon>Postciliodesmatophora</taxon>
        <taxon>Heterotrichea</taxon>
        <taxon>Heterotrichida</taxon>
        <taxon>Blepharismidae</taxon>
        <taxon>Blepharisma</taxon>
    </lineage>
</organism>
<dbReference type="Proteomes" id="UP001162131">
    <property type="component" value="Unassembled WGS sequence"/>
</dbReference>
<dbReference type="PANTHER" id="PTHR12547">
    <property type="entry name" value="CCCH ZINC FINGER/TIS11-RELATED"/>
    <property type="match status" value="1"/>
</dbReference>
<dbReference type="GO" id="GO:0051252">
    <property type="term" value="P:regulation of RNA metabolic process"/>
    <property type="evidence" value="ECO:0007669"/>
    <property type="project" value="UniProtKB-ARBA"/>
</dbReference>
<dbReference type="Gene3D" id="4.10.1000.10">
    <property type="entry name" value="Zinc finger, CCCH-type"/>
    <property type="match status" value="1"/>
</dbReference>
<evidence type="ECO:0000256" key="3">
    <source>
        <dbReference type="ARBA" id="ARBA00022771"/>
    </source>
</evidence>
<gene>
    <name evidence="7" type="ORF">BSTOLATCC_MIC32955</name>
</gene>
<dbReference type="PANTHER" id="PTHR12547:SF18">
    <property type="entry name" value="PROTEIN TIS11"/>
    <property type="match status" value="1"/>
</dbReference>
<dbReference type="GO" id="GO:0003729">
    <property type="term" value="F:mRNA binding"/>
    <property type="evidence" value="ECO:0007669"/>
    <property type="project" value="InterPro"/>
</dbReference>